<dbReference type="RefSeq" id="XP_025374828.1">
    <property type="nucleotide sequence ID" value="XM_025520098.1"/>
</dbReference>
<feature type="region of interest" description="Disordered" evidence="3">
    <location>
        <begin position="1"/>
        <end position="27"/>
    </location>
</feature>
<evidence type="ECO:0000313" key="6">
    <source>
        <dbReference type="Proteomes" id="UP000245768"/>
    </source>
</evidence>
<dbReference type="GO" id="GO:0000981">
    <property type="term" value="F:DNA-binding transcription factor activity, RNA polymerase II-specific"/>
    <property type="evidence" value="ECO:0007669"/>
    <property type="project" value="InterPro"/>
</dbReference>
<dbReference type="InParanoid" id="A0A316YDA5"/>
<dbReference type="AlphaFoldDB" id="A0A316YDA5"/>
<dbReference type="InterPro" id="IPR001138">
    <property type="entry name" value="Zn2Cys6_DnaBD"/>
</dbReference>
<feature type="region of interest" description="Disordered" evidence="3">
    <location>
        <begin position="114"/>
        <end position="134"/>
    </location>
</feature>
<dbReference type="PANTHER" id="PTHR31001:SF89">
    <property type="entry name" value="ZN(2)-C6 FUNGAL-TYPE DOMAIN-CONTAINING PROTEIN"/>
    <property type="match status" value="1"/>
</dbReference>
<dbReference type="SUPFAM" id="SSF57701">
    <property type="entry name" value="Zn2/Cys6 DNA-binding domain"/>
    <property type="match status" value="1"/>
</dbReference>
<evidence type="ECO:0000259" key="4">
    <source>
        <dbReference type="PROSITE" id="PS50048"/>
    </source>
</evidence>
<feature type="domain" description="Zn(2)-C6 fungal-type" evidence="4">
    <location>
        <begin position="28"/>
        <end position="60"/>
    </location>
</feature>
<gene>
    <name evidence="5" type="ORF">FA10DRAFT_262125</name>
</gene>
<reference evidence="5 6" key="1">
    <citation type="journal article" date="2018" name="Mol. Biol. Evol.">
        <title>Broad Genomic Sampling Reveals a Smut Pathogenic Ancestry of the Fungal Clade Ustilaginomycotina.</title>
        <authorList>
            <person name="Kijpornyongpan T."/>
            <person name="Mondo S.J."/>
            <person name="Barry K."/>
            <person name="Sandor L."/>
            <person name="Lee J."/>
            <person name="Lipzen A."/>
            <person name="Pangilinan J."/>
            <person name="LaButti K."/>
            <person name="Hainaut M."/>
            <person name="Henrissat B."/>
            <person name="Grigoriev I.V."/>
            <person name="Spatafora J.W."/>
            <person name="Aime M.C."/>
        </authorList>
    </citation>
    <scope>NUCLEOTIDE SEQUENCE [LARGE SCALE GENOMIC DNA]</scope>
    <source>
        <strain evidence="5 6">MCA 4198</strain>
    </source>
</reference>
<dbReference type="InterPro" id="IPR036864">
    <property type="entry name" value="Zn2-C6_fun-type_DNA-bd_sf"/>
</dbReference>
<evidence type="ECO:0000313" key="5">
    <source>
        <dbReference type="EMBL" id="PWN87630.1"/>
    </source>
</evidence>
<dbReference type="Pfam" id="PF00172">
    <property type="entry name" value="Zn_clus"/>
    <property type="match status" value="1"/>
</dbReference>
<organism evidence="5 6">
    <name type="scientific">Acaromyces ingoldii</name>
    <dbReference type="NCBI Taxonomy" id="215250"/>
    <lineage>
        <taxon>Eukaryota</taxon>
        <taxon>Fungi</taxon>
        <taxon>Dikarya</taxon>
        <taxon>Basidiomycota</taxon>
        <taxon>Ustilaginomycotina</taxon>
        <taxon>Exobasidiomycetes</taxon>
        <taxon>Exobasidiales</taxon>
        <taxon>Cryptobasidiaceae</taxon>
        <taxon>Acaromyces</taxon>
    </lineage>
</organism>
<dbReference type="InterPro" id="IPR050613">
    <property type="entry name" value="Sec_Metabolite_Reg"/>
</dbReference>
<feature type="compositionally biased region" description="Polar residues" evidence="3">
    <location>
        <begin position="115"/>
        <end position="131"/>
    </location>
</feature>
<evidence type="ECO:0000256" key="2">
    <source>
        <dbReference type="ARBA" id="ARBA00023242"/>
    </source>
</evidence>
<dbReference type="PROSITE" id="PS50048">
    <property type="entry name" value="ZN2_CY6_FUNGAL_2"/>
    <property type="match status" value="1"/>
</dbReference>
<dbReference type="OrthoDB" id="4236860at2759"/>
<comment type="subcellular location">
    <subcellularLocation>
        <location evidence="1">Nucleus</location>
    </subcellularLocation>
</comment>
<dbReference type="CDD" id="cd00067">
    <property type="entry name" value="GAL4"/>
    <property type="match status" value="1"/>
</dbReference>
<name>A0A316YDA5_9BASI</name>
<keyword evidence="6" id="KW-1185">Reference proteome</keyword>
<dbReference type="CDD" id="cd12148">
    <property type="entry name" value="fungal_TF_MHR"/>
    <property type="match status" value="1"/>
</dbReference>
<dbReference type="PROSITE" id="PS00463">
    <property type="entry name" value="ZN2_CY6_FUNGAL_1"/>
    <property type="match status" value="1"/>
</dbReference>
<keyword evidence="2" id="KW-0539">Nucleus</keyword>
<protein>
    <recommendedName>
        <fullName evidence="4">Zn(2)-C6 fungal-type domain-containing protein</fullName>
    </recommendedName>
</protein>
<sequence>MSASSASTSPASSTREPVKAVRNKKPHSCTECRRRKKLCDRRVPGCNQCVSRGTVSLCRWGDERDAQPARARDAQRALHSSRPSSHASPSQSVLDNEQSLMYELSRGEITAHQGELSSLRSASPPQTSRDNNGPDRHLAFAHAKILVDLFFSTDMFSGMVDEQLVFDTLAGAMAADSPYAGGRLVELRADKPDVYALILYLCSSALFLMPQTYAITLGLVEQGDEVIELVGFLDKEAQRALSSMKKATIEMVQARMLFQLNLAHRVDLRDHVETMDSIIRTARCLGLDRLGTVEQDEAMWRAMDLQGETPGTADWHSAALPAMRSERSWAATTLLRRDRRARNLGRLHWLFLRGKDWALAQMLGSYTVYKGSYTTGLPRVYKEPSTDNFSEMQQTMYSIADVGLEAFRRFADICADAETQGRTIDYGAILELDSEIMATLASLPDWLQVDKVPRSREMAKARMGAVMVCSTLWHRLFMIHRPFLLLSRTQPEQYGLSSSRSWDYAMMCIKVMQGSDNNLMMKNIGVVFRMIQAALVLISHLFLKSVQLDMGEVVEVHEQIQFVVTTVKHIESLCDPRSVFAGQGRRLEAVLVAASKIKSGVTPPLSLSLDHGRFAAQQNPSSHMPSVARSCLDTALDEHLMRLLFECDAPVLDPEHSQNAAARAGSVFASGDVVWDELLNLVDGAAPR</sequence>
<dbReference type="GO" id="GO:0008270">
    <property type="term" value="F:zinc ion binding"/>
    <property type="evidence" value="ECO:0007669"/>
    <property type="project" value="InterPro"/>
</dbReference>
<dbReference type="EMBL" id="KZ819639">
    <property type="protein sequence ID" value="PWN87630.1"/>
    <property type="molecule type" value="Genomic_DNA"/>
</dbReference>
<feature type="compositionally biased region" description="Low complexity" evidence="3">
    <location>
        <begin position="1"/>
        <end position="14"/>
    </location>
</feature>
<dbReference type="Gene3D" id="4.10.240.10">
    <property type="entry name" value="Zn(2)-C6 fungal-type DNA-binding domain"/>
    <property type="match status" value="1"/>
</dbReference>
<dbReference type="PANTHER" id="PTHR31001">
    <property type="entry name" value="UNCHARACTERIZED TRANSCRIPTIONAL REGULATORY PROTEIN"/>
    <property type="match status" value="1"/>
</dbReference>
<dbReference type="GO" id="GO:0005634">
    <property type="term" value="C:nucleus"/>
    <property type="evidence" value="ECO:0007669"/>
    <property type="project" value="UniProtKB-SubCell"/>
</dbReference>
<evidence type="ECO:0000256" key="3">
    <source>
        <dbReference type="SAM" id="MobiDB-lite"/>
    </source>
</evidence>
<feature type="region of interest" description="Disordered" evidence="3">
    <location>
        <begin position="69"/>
        <end position="95"/>
    </location>
</feature>
<accession>A0A316YDA5</accession>
<dbReference type="GeneID" id="37042014"/>
<feature type="compositionally biased region" description="Low complexity" evidence="3">
    <location>
        <begin position="77"/>
        <end position="92"/>
    </location>
</feature>
<dbReference type="Proteomes" id="UP000245768">
    <property type="component" value="Unassembled WGS sequence"/>
</dbReference>
<evidence type="ECO:0000256" key="1">
    <source>
        <dbReference type="ARBA" id="ARBA00004123"/>
    </source>
</evidence>
<proteinExistence type="predicted"/>
<dbReference type="SMART" id="SM00066">
    <property type="entry name" value="GAL4"/>
    <property type="match status" value="1"/>
</dbReference>